<evidence type="ECO:0000313" key="3">
    <source>
        <dbReference type="EnsemblMetazoa" id="GMOY002026-PA"/>
    </source>
</evidence>
<dbReference type="InterPro" id="IPR012942">
    <property type="entry name" value="SRR1-like"/>
</dbReference>
<accession>A0A1B0FEK7</accession>
<dbReference type="VEuPathDB" id="VectorBase:GMOY002026"/>
<dbReference type="GO" id="GO:0005634">
    <property type="term" value="C:nucleus"/>
    <property type="evidence" value="ECO:0007669"/>
    <property type="project" value="TreeGrafter"/>
</dbReference>
<name>A0A1B0FEK7_GLOMM</name>
<dbReference type="AlphaFoldDB" id="A0A1B0FEK7"/>
<dbReference type="GO" id="GO:0005737">
    <property type="term" value="C:cytoplasm"/>
    <property type="evidence" value="ECO:0007669"/>
    <property type="project" value="TreeGrafter"/>
</dbReference>
<dbReference type="EMBL" id="CCAG010001988">
    <property type="status" value="NOT_ANNOTATED_CDS"/>
    <property type="molecule type" value="Genomic_DNA"/>
</dbReference>
<dbReference type="PANTHER" id="PTHR28626">
    <property type="entry name" value="SRR1-LIKE PROTEIN"/>
    <property type="match status" value="1"/>
</dbReference>
<keyword evidence="4" id="KW-1185">Reference proteome</keyword>
<organism evidence="3 4">
    <name type="scientific">Glossina morsitans morsitans</name>
    <name type="common">Savannah tsetse fly</name>
    <dbReference type="NCBI Taxonomy" id="37546"/>
    <lineage>
        <taxon>Eukaryota</taxon>
        <taxon>Metazoa</taxon>
        <taxon>Ecdysozoa</taxon>
        <taxon>Arthropoda</taxon>
        <taxon>Hexapoda</taxon>
        <taxon>Insecta</taxon>
        <taxon>Pterygota</taxon>
        <taxon>Neoptera</taxon>
        <taxon>Endopterygota</taxon>
        <taxon>Diptera</taxon>
        <taxon>Brachycera</taxon>
        <taxon>Muscomorpha</taxon>
        <taxon>Hippoboscoidea</taxon>
        <taxon>Glossinidae</taxon>
        <taxon>Glossina</taxon>
    </lineage>
</organism>
<evidence type="ECO:0000313" key="4">
    <source>
        <dbReference type="Proteomes" id="UP000092444"/>
    </source>
</evidence>
<dbReference type="PANTHER" id="PTHR28626:SF3">
    <property type="entry name" value="SRR1-LIKE PROTEIN"/>
    <property type="match status" value="1"/>
</dbReference>
<evidence type="ECO:0000256" key="1">
    <source>
        <dbReference type="ARBA" id="ARBA00009856"/>
    </source>
</evidence>
<reference evidence="3" key="1">
    <citation type="submission" date="2020-05" db="UniProtKB">
        <authorList>
            <consortium name="EnsemblMetazoa"/>
        </authorList>
    </citation>
    <scope>IDENTIFICATION</scope>
    <source>
        <strain evidence="3">Yale</strain>
    </source>
</reference>
<sequence>MNDEFCKVTRKKWIMRNKCMSNEQKKLHKDSPESAEVDEETFLRRLTTLRERMTDSEYFAQALVTLGEALIKLKTICQTRDNNPKRLVCFGIGSFTRSYQALHQLAFILCTQKHFSIKEAIFFDPVFRKCEKSILQRLDCLVMSDNCEAKYEADIQTLFYLPHCPNCLTNNLLWRNWRRKHLKNMILINNSFESLSCSKPERLLRLDSNYILDIMSYAVELPLEDDYEVNNVFNDLSVHIFPPANLPQEGSEIWQEKEPPAYKDVEMISAEDFAKLSIN</sequence>
<evidence type="ECO:0000259" key="2">
    <source>
        <dbReference type="Pfam" id="PF07985"/>
    </source>
</evidence>
<dbReference type="PhylomeDB" id="A0A1B0FEK7"/>
<feature type="domain" description="SRR1-like" evidence="2">
    <location>
        <begin position="78"/>
        <end position="240"/>
    </location>
</feature>
<dbReference type="Pfam" id="PF07985">
    <property type="entry name" value="SRR1"/>
    <property type="match status" value="1"/>
</dbReference>
<dbReference type="STRING" id="37546.A0A1B0FEK7"/>
<dbReference type="InterPro" id="IPR040044">
    <property type="entry name" value="SRR1L"/>
</dbReference>
<proteinExistence type="inferred from homology"/>
<protein>
    <recommendedName>
        <fullName evidence="2">SRR1-like domain-containing protein</fullName>
    </recommendedName>
</protein>
<dbReference type="EnsemblMetazoa" id="GMOY002026-RA">
    <property type="protein sequence ID" value="GMOY002026-PA"/>
    <property type="gene ID" value="GMOY002026"/>
</dbReference>
<dbReference type="Proteomes" id="UP000092444">
    <property type="component" value="Unassembled WGS sequence"/>
</dbReference>
<comment type="similarity">
    <text evidence="1">Belongs to the SRR1 family.</text>
</comment>